<evidence type="ECO:0000313" key="3">
    <source>
        <dbReference type="EMBL" id="KAF6138674.1"/>
    </source>
</evidence>
<name>A0A7J7L7Y6_9MAGN</name>
<dbReference type="Proteomes" id="UP000541444">
    <property type="component" value="Unassembled WGS sequence"/>
</dbReference>
<feature type="coiled-coil region" evidence="1">
    <location>
        <begin position="177"/>
        <end position="247"/>
    </location>
</feature>
<evidence type="ECO:0000256" key="1">
    <source>
        <dbReference type="SAM" id="Coils"/>
    </source>
</evidence>
<proteinExistence type="predicted"/>
<feature type="region of interest" description="Disordered" evidence="2">
    <location>
        <begin position="435"/>
        <end position="456"/>
    </location>
</feature>
<evidence type="ECO:0000313" key="4">
    <source>
        <dbReference type="Proteomes" id="UP000541444"/>
    </source>
</evidence>
<comment type="caution">
    <text evidence="3">The sequence shown here is derived from an EMBL/GenBank/DDBJ whole genome shotgun (WGS) entry which is preliminary data.</text>
</comment>
<organism evidence="3 4">
    <name type="scientific">Kingdonia uniflora</name>
    <dbReference type="NCBI Taxonomy" id="39325"/>
    <lineage>
        <taxon>Eukaryota</taxon>
        <taxon>Viridiplantae</taxon>
        <taxon>Streptophyta</taxon>
        <taxon>Embryophyta</taxon>
        <taxon>Tracheophyta</taxon>
        <taxon>Spermatophyta</taxon>
        <taxon>Magnoliopsida</taxon>
        <taxon>Ranunculales</taxon>
        <taxon>Circaeasteraceae</taxon>
        <taxon>Kingdonia</taxon>
    </lineage>
</organism>
<dbReference type="AlphaFoldDB" id="A0A7J7L7Y6"/>
<dbReference type="OrthoDB" id="1749079at2759"/>
<gene>
    <name evidence="3" type="ORF">GIB67_009868</name>
</gene>
<keyword evidence="1" id="KW-0175">Coiled coil</keyword>
<evidence type="ECO:0000256" key="2">
    <source>
        <dbReference type="SAM" id="MobiDB-lite"/>
    </source>
</evidence>
<protein>
    <submittedName>
        <fullName evidence="3">Uncharacterized protein</fullName>
    </submittedName>
</protein>
<reference evidence="3 4" key="1">
    <citation type="journal article" date="2020" name="IScience">
        <title>Genome Sequencing of the Endangered Kingdonia uniflora (Circaeasteraceae, Ranunculales) Reveals Potential Mechanisms of Evolutionary Specialization.</title>
        <authorList>
            <person name="Sun Y."/>
            <person name="Deng T."/>
            <person name="Zhang A."/>
            <person name="Moore M.J."/>
            <person name="Landis J.B."/>
            <person name="Lin N."/>
            <person name="Zhang H."/>
            <person name="Zhang X."/>
            <person name="Huang J."/>
            <person name="Zhang X."/>
            <person name="Sun H."/>
            <person name="Wang H."/>
        </authorList>
    </citation>
    <scope>NUCLEOTIDE SEQUENCE [LARGE SCALE GENOMIC DNA]</scope>
    <source>
        <strain evidence="3">TB1705</strain>
        <tissue evidence="3">Leaf</tissue>
    </source>
</reference>
<accession>A0A7J7L7Y6</accession>
<keyword evidence="4" id="KW-1185">Reference proteome</keyword>
<sequence>MPEAFIMTRLAIGANKFSRSYDESQLEGDNLRHALRHSHLSLRASNLFERVSKMKESFDFMILKPDEFEPYLQDYDNSLTQIDALQQNISTSIVDSLVSGTIILNLLVVQTKGRVKTDHKKRVRWKGAMEETLMKKKRTCKSCEVLGSLSLQLSIMVTSRRPAAGTQLEVSFELGQLIELRANLNTLSEKRAELELQSTNDRELREIELDTERQAHLTVLKRHEDQMKIIQTALEALQNTLQAKRAAKQAAPVPKVASDALRLRPKQGAGEDDAEDEGEEMLEVEGAELALARASSMEKLCDADPDEASRQMKRIMYQRDLEAINDVFLKRLEGQRFNHEQVLRSKFADHEKEKKALKERYQAQYDVEVLDNIRMKEFIEDMGFDPITLQCLPGIEVDVADGDVGGGVEAPVVEDVAVGATTDVVADGAELRPSTVGAEGVSTEKPIGGEDAAMPI</sequence>
<dbReference type="EMBL" id="JACGCM010002558">
    <property type="protein sequence ID" value="KAF6138674.1"/>
    <property type="molecule type" value="Genomic_DNA"/>
</dbReference>